<evidence type="ECO:0000313" key="8">
    <source>
        <dbReference type="Proteomes" id="UP000596660"/>
    </source>
</evidence>
<dbReference type="PROSITE" id="PS50808">
    <property type="entry name" value="ZF_BED"/>
    <property type="match status" value="1"/>
</dbReference>
<keyword evidence="3" id="KW-0862">Zinc</keyword>
<keyword evidence="2 4" id="KW-0863">Zinc-finger</keyword>
<evidence type="ECO:0000256" key="1">
    <source>
        <dbReference type="ARBA" id="ARBA00022723"/>
    </source>
</evidence>
<sequence length="111" mass="12235">MTSNSENATPNIFKPSTSTSCTSVTVDDDDVKESPNVDHVDENPSTNPSVLPLTSRHTSSIWPNFKRKRVGDAIKAECNYCLKLLASGEKSGTSHLKDHTKICPKRKYVDI</sequence>
<name>A0A803LSR3_CHEQI</name>
<dbReference type="EnsemblPlants" id="AUR62018257-RA">
    <property type="protein sequence ID" value="AUR62018257-RA:cds"/>
    <property type="gene ID" value="AUR62018257"/>
</dbReference>
<reference evidence="7" key="2">
    <citation type="submission" date="2021-03" db="UniProtKB">
        <authorList>
            <consortium name="EnsemblPlants"/>
        </authorList>
    </citation>
    <scope>IDENTIFICATION</scope>
</reference>
<dbReference type="GO" id="GO:0005634">
    <property type="term" value="C:nucleus"/>
    <property type="evidence" value="ECO:0007669"/>
    <property type="project" value="TreeGrafter"/>
</dbReference>
<evidence type="ECO:0000256" key="4">
    <source>
        <dbReference type="PROSITE-ProRule" id="PRU00027"/>
    </source>
</evidence>
<feature type="compositionally biased region" description="Basic and acidic residues" evidence="5">
    <location>
        <begin position="32"/>
        <end position="42"/>
    </location>
</feature>
<feature type="domain" description="BED-type" evidence="6">
    <location>
        <begin position="56"/>
        <end position="111"/>
    </location>
</feature>
<feature type="compositionally biased region" description="Low complexity" evidence="5">
    <location>
        <begin position="16"/>
        <end position="25"/>
    </location>
</feature>
<evidence type="ECO:0000256" key="5">
    <source>
        <dbReference type="SAM" id="MobiDB-lite"/>
    </source>
</evidence>
<reference evidence="7" key="1">
    <citation type="journal article" date="2017" name="Nature">
        <title>The genome of Chenopodium quinoa.</title>
        <authorList>
            <person name="Jarvis D.E."/>
            <person name="Ho Y.S."/>
            <person name="Lightfoot D.J."/>
            <person name="Schmoeckel S.M."/>
            <person name="Li B."/>
            <person name="Borm T.J.A."/>
            <person name="Ohyanagi H."/>
            <person name="Mineta K."/>
            <person name="Michell C.T."/>
            <person name="Saber N."/>
            <person name="Kharbatia N.M."/>
            <person name="Rupper R.R."/>
            <person name="Sharp A.R."/>
            <person name="Dally N."/>
            <person name="Boughton B.A."/>
            <person name="Woo Y.H."/>
            <person name="Gao G."/>
            <person name="Schijlen E.G.W.M."/>
            <person name="Guo X."/>
            <person name="Momin A.A."/>
            <person name="Negrao S."/>
            <person name="Al-Babili S."/>
            <person name="Gehring C."/>
            <person name="Roessner U."/>
            <person name="Jung C."/>
            <person name="Murphy K."/>
            <person name="Arold S.T."/>
            <person name="Gojobori T."/>
            <person name="van der Linden C.G."/>
            <person name="van Loo E.N."/>
            <person name="Jellen E.N."/>
            <person name="Maughan P.J."/>
            <person name="Tester M."/>
        </authorList>
    </citation>
    <scope>NUCLEOTIDE SEQUENCE [LARGE SCALE GENOMIC DNA]</scope>
    <source>
        <strain evidence="7">cv. PI 614886</strain>
    </source>
</reference>
<evidence type="ECO:0000259" key="6">
    <source>
        <dbReference type="PROSITE" id="PS50808"/>
    </source>
</evidence>
<dbReference type="GO" id="GO:1990837">
    <property type="term" value="F:sequence-specific double-stranded DNA binding"/>
    <property type="evidence" value="ECO:0007669"/>
    <property type="project" value="TreeGrafter"/>
</dbReference>
<dbReference type="InterPro" id="IPR053031">
    <property type="entry name" value="Cuticle_assoc_protein"/>
</dbReference>
<dbReference type="PANTHER" id="PTHR34396">
    <property type="entry name" value="OS03G0264950 PROTEIN-RELATED"/>
    <property type="match status" value="1"/>
</dbReference>
<dbReference type="PANTHER" id="PTHR34396:SF25">
    <property type="entry name" value="BOUNDARY ELEMENT ASSOCIATED FACTOR"/>
    <property type="match status" value="1"/>
</dbReference>
<dbReference type="Gramene" id="AUR62018257-RA">
    <property type="protein sequence ID" value="AUR62018257-RA:cds"/>
    <property type="gene ID" value="AUR62018257"/>
</dbReference>
<keyword evidence="8" id="KW-1185">Reference proteome</keyword>
<dbReference type="GO" id="GO:0008270">
    <property type="term" value="F:zinc ion binding"/>
    <property type="evidence" value="ECO:0007669"/>
    <property type="project" value="UniProtKB-KW"/>
</dbReference>
<feature type="compositionally biased region" description="Polar residues" evidence="5">
    <location>
        <begin position="1"/>
        <end position="10"/>
    </location>
</feature>
<evidence type="ECO:0000256" key="2">
    <source>
        <dbReference type="ARBA" id="ARBA00022771"/>
    </source>
</evidence>
<dbReference type="SMART" id="SM00614">
    <property type="entry name" value="ZnF_BED"/>
    <property type="match status" value="1"/>
</dbReference>
<dbReference type="InterPro" id="IPR003656">
    <property type="entry name" value="Znf_BED"/>
</dbReference>
<dbReference type="AlphaFoldDB" id="A0A803LSR3"/>
<dbReference type="SUPFAM" id="SSF57667">
    <property type="entry name" value="beta-beta-alpha zinc fingers"/>
    <property type="match status" value="1"/>
</dbReference>
<protein>
    <recommendedName>
        <fullName evidence="6">BED-type domain-containing protein</fullName>
    </recommendedName>
</protein>
<accession>A0A803LSR3</accession>
<proteinExistence type="predicted"/>
<keyword evidence="1" id="KW-0479">Metal-binding</keyword>
<evidence type="ECO:0000256" key="3">
    <source>
        <dbReference type="ARBA" id="ARBA00022833"/>
    </source>
</evidence>
<dbReference type="Proteomes" id="UP000596660">
    <property type="component" value="Unplaced"/>
</dbReference>
<organism evidence="7 8">
    <name type="scientific">Chenopodium quinoa</name>
    <name type="common">Quinoa</name>
    <dbReference type="NCBI Taxonomy" id="63459"/>
    <lineage>
        <taxon>Eukaryota</taxon>
        <taxon>Viridiplantae</taxon>
        <taxon>Streptophyta</taxon>
        <taxon>Embryophyta</taxon>
        <taxon>Tracheophyta</taxon>
        <taxon>Spermatophyta</taxon>
        <taxon>Magnoliopsida</taxon>
        <taxon>eudicotyledons</taxon>
        <taxon>Gunneridae</taxon>
        <taxon>Pentapetalae</taxon>
        <taxon>Caryophyllales</taxon>
        <taxon>Chenopodiaceae</taxon>
        <taxon>Chenopodioideae</taxon>
        <taxon>Atripliceae</taxon>
        <taxon>Chenopodium</taxon>
    </lineage>
</organism>
<dbReference type="InterPro" id="IPR036236">
    <property type="entry name" value="Znf_C2H2_sf"/>
</dbReference>
<dbReference type="GO" id="GO:0006357">
    <property type="term" value="P:regulation of transcription by RNA polymerase II"/>
    <property type="evidence" value="ECO:0007669"/>
    <property type="project" value="TreeGrafter"/>
</dbReference>
<feature type="region of interest" description="Disordered" evidence="5">
    <location>
        <begin position="1"/>
        <end position="54"/>
    </location>
</feature>
<evidence type="ECO:0000313" key="7">
    <source>
        <dbReference type="EnsemblPlants" id="AUR62018257-RA:cds"/>
    </source>
</evidence>